<evidence type="ECO:0000313" key="5">
    <source>
        <dbReference type="EMBL" id="CAH1791591.1"/>
    </source>
</evidence>
<comment type="similarity">
    <text evidence="1">Belongs to the multicopper oxidase family.</text>
</comment>
<dbReference type="InterPro" id="IPR011706">
    <property type="entry name" value="Cu-oxidase_C"/>
</dbReference>
<dbReference type="PANTHER" id="PTHR11709">
    <property type="entry name" value="MULTI-COPPER OXIDASE"/>
    <property type="match status" value="1"/>
</dbReference>
<keyword evidence="6" id="KW-1185">Reference proteome</keyword>
<gene>
    <name evidence="5" type="ORF">OFUS_LOCUS16660</name>
</gene>
<organism evidence="5 6">
    <name type="scientific">Owenia fusiformis</name>
    <name type="common">Polychaete worm</name>
    <dbReference type="NCBI Taxonomy" id="6347"/>
    <lineage>
        <taxon>Eukaryota</taxon>
        <taxon>Metazoa</taxon>
        <taxon>Spiralia</taxon>
        <taxon>Lophotrochozoa</taxon>
        <taxon>Annelida</taxon>
        <taxon>Polychaeta</taxon>
        <taxon>Sedentaria</taxon>
        <taxon>Canalipalpata</taxon>
        <taxon>Sabellida</taxon>
        <taxon>Oweniida</taxon>
        <taxon>Oweniidae</taxon>
        <taxon>Owenia</taxon>
    </lineage>
</organism>
<sequence length="773" mass="87090">MVITMMKNTREMVLLFITVHLCILITKAESLCRLEKIKKIKKEQLICEYHLDVTEIFTMTYNETRVIPDCTDINGKSLEKCVACPVNSDCGGTDEAISFDHVTSADGIYRKVIAINGQSPGPKLEAIEGAHVVVHVTNNMLTESISVHWHGVHMKDNFYMDGVPYVSQCPIDPGQTFTYRFFAQQAGTYIYHSHTAAQASDGLAGAFIIHRTLDPLGNTYDYIRVDNVLTKPPPNDFMMVIQDWRHKDAEELLLYEHSGGFYPDNPFFPNGTKKFLRGKSSDGTFNTNIPYTSGLINGRMRYKGKYVPHTRIPIDDVSNQVPYAEFKVKAGSKSRFRMIGAQFQFPYMISIDGHQLTVIATDGHDINPIVVDNIVIFSGERYDFVVHANQNSIASEFWIRGTAMEYDKPEFEYMDPNQEILAILRYENSRDYIPTTSRGSYTLQGNAVRILNCPVNYFPTTLDGDGKPHECIKVSDVKRFKTNSMTGHGVPKSEDSKQYFFNFANNGDESEPAVNGKHFLGPSGFYGSEIPSHEITPCPDRCSAENVIADGCHCTHAVLLKHNGVYQFVLLNMGTEGGGRIVQGVRFGITHPIHMHGHHFNVLKMVYPELDEYGIYKRASDDICCPCPDDETKCCTNLDDSNRMHTSSTGGLVFCKNPRWRNATWGENIPGLNHVDPPLKDTVIVPPGGYTVIEFKAENPGRWLIHCHTTEHLVHGMTVLLLEAAELIPKPPPGLPRCSSFNYTKDDYFKRFRKNGNHQNTEVLKQMPLERAQ</sequence>
<dbReference type="Proteomes" id="UP000749559">
    <property type="component" value="Unassembled WGS sequence"/>
</dbReference>
<dbReference type="EMBL" id="CAIIXF020000008">
    <property type="protein sequence ID" value="CAH1791591.1"/>
    <property type="molecule type" value="Genomic_DNA"/>
</dbReference>
<keyword evidence="3" id="KW-0560">Oxidoreductase</keyword>
<evidence type="ECO:0000256" key="4">
    <source>
        <dbReference type="ARBA" id="ARBA00023008"/>
    </source>
</evidence>
<protein>
    <submittedName>
        <fullName evidence="5">Uncharacterized protein</fullName>
    </submittedName>
</protein>
<dbReference type="GO" id="GO:0016491">
    <property type="term" value="F:oxidoreductase activity"/>
    <property type="evidence" value="ECO:0007669"/>
    <property type="project" value="UniProtKB-KW"/>
</dbReference>
<proteinExistence type="inferred from homology"/>
<dbReference type="GO" id="GO:0005507">
    <property type="term" value="F:copper ion binding"/>
    <property type="evidence" value="ECO:0007669"/>
    <property type="project" value="InterPro"/>
</dbReference>
<dbReference type="CDD" id="cd13884">
    <property type="entry name" value="CuRO_2_tcLCC_insect_like"/>
    <property type="match status" value="1"/>
</dbReference>
<dbReference type="Pfam" id="PF07732">
    <property type="entry name" value="Cu-oxidase_3"/>
    <property type="match status" value="1"/>
</dbReference>
<comment type="caution">
    <text evidence="5">The sequence shown here is derived from an EMBL/GenBank/DDBJ whole genome shotgun (WGS) entry which is preliminary data.</text>
</comment>
<dbReference type="InterPro" id="IPR045087">
    <property type="entry name" value="Cu-oxidase_fam"/>
</dbReference>
<name>A0A8J1U3B6_OWEFU</name>
<keyword evidence="2" id="KW-0479">Metal-binding</keyword>
<dbReference type="InterPro" id="IPR002355">
    <property type="entry name" value="Cu_oxidase_Cu_BS"/>
</dbReference>
<dbReference type="InterPro" id="IPR011707">
    <property type="entry name" value="Cu-oxidase-like_N"/>
</dbReference>
<dbReference type="OrthoDB" id="2121828at2759"/>
<dbReference type="PANTHER" id="PTHR11709:SF394">
    <property type="entry name" value="FI03373P-RELATED"/>
    <property type="match status" value="1"/>
</dbReference>
<evidence type="ECO:0000256" key="3">
    <source>
        <dbReference type="ARBA" id="ARBA00023002"/>
    </source>
</evidence>
<accession>A0A8J1U3B6</accession>
<dbReference type="GO" id="GO:0006826">
    <property type="term" value="P:iron ion transport"/>
    <property type="evidence" value="ECO:0007669"/>
    <property type="project" value="TreeGrafter"/>
</dbReference>
<dbReference type="CDD" id="cd13858">
    <property type="entry name" value="CuRO_1_tcLCC2_insect_like"/>
    <property type="match status" value="1"/>
</dbReference>
<dbReference type="InterPro" id="IPR001117">
    <property type="entry name" value="Cu-oxidase_2nd"/>
</dbReference>
<dbReference type="InterPro" id="IPR033138">
    <property type="entry name" value="Cu_oxidase_CS"/>
</dbReference>
<dbReference type="CDD" id="cd13905">
    <property type="entry name" value="CuRO_3_tcLLC2_insect_like"/>
    <property type="match status" value="1"/>
</dbReference>
<dbReference type="PROSITE" id="PS00079">
    <property type="entry name" value="MULTICOPPER_OXIDASE1"/>
    <property type="match status" value="1"/>
</dbReference>
<dbReference type="GO" id="GO:0005886">
    <property type="term" value="C:plasma membrane"/>
    <property type="evidence" value="ECO:0007669"/>
    <property type="project" value="TreeGrafter"/>
</dbReference>
<dbReference type="Pfam" id="PF00394">
    <property type="entry name" value="Cu-oxidase"/>
    <property type="match status" value="1"/>
</dbReference>
<dbReference type="SUPFAM" id="SSF49503">
    <property type="entry name" value="Cupredoxins"/>
    <property type="match status" value="3"/>
</dbReference>
<evidence type="ECO:0000256" key="2">
    <source>
        <dbReference type="ARBA" id="ARBA00022723"/>
    </source>
</evidence>
<reference evidence="5" key="1">
    <citation type="submission" date="2022-03" db="EMBL/GenBank/DDBJ databases">
        <authorList>
            <person name="Martin C."/>
        </authorList>
    </citation>
    <scope>NUCLEOTIDE SEQUENCE</scope>
</reference>
<evidence type="ECO:0000313" key="6">
    <source>
        <dbReference type="Proteomes" id="UP000749559"/>
    </source>
</evidence>
<dbReference type="Gene3D" id="2.60.40.420">
    <property type="entry name" value="Cupredoxins - blue copper proteins"/>
    <property type="match status" value="3"/>
</dbReference>
<dbReference type="InterPro" id="IPR008972">
    <property type="entry name" value="Cupredoxin"/>
</dbReference>
<keyword evidence="4" id="KW-0186">Copper</keyword>
<dbReference type="Pfam" id="PF07731">
    <property type="entry name" value="Cu-oxidase_2"/>
    <property type="match status" value="2"/>
</dbReference>
<dbReference type="PROSITE" id="PS00080">
    <property type="entry name" value="MULTICOPPER_OXIDASE2"/>
    <property type="match status" value="1"/>
</dbReference>
<dbReference type="FunFam" id="2.60.40.420:FF:000045">
    <property type="entry name" value="Laccase 2"/>
    <property type="match status" value="1"/>
</dbReference>
<dbReference type="AlphaFoldDB" id="A0A8J1U3B6"/>
<evidence type="ECO:0000256" key="1">
    <source>
        <dbReference type="ARBA" id="ARBA00010609"/>
    </source>
</evidence>